<dbReference type="GO" id="GO:0005524">
    <property type="term" value="F:ATP binding"/>
    <property type="evidence" value="ECO:0007669"/>
    <property type="project" value="InterPro"/>
</dbReference>
<dbReference type="Pfam" id="PF01330">
    <property type="entry name" value="RuvA_N"/>
    <property type="match status" value="1"/>
</dbReference>
<keyword evidence="1 6" id="KW-0963">Cytoplasm</keyword>
<evidence type="ECO:0000256" key="3">
    <source>
        <dbReference type="ARBA" id="ARBA00023125"/>
    </source>
</evidence>
<dbReference type="OrthoDB" id="5293449at2"/>
<keyword evidence="9" id="KW-1185">Reference proteome</keyword>
<feature type="domain" description="Helix-hairpin-helix DNA-binding motif class 1" evidence="7">
    <location>
        <begin position="72"/>
        <end position="91"/>
    </location>
</feature>
<proteinExistence type="inferred from homology"/>
<dbReference type="Proteomes" id="UP000198379">
    <property type="component" value="Unassembled WGS sequence"/>
</dbReference>
<dbReference type="HAMAP" id="MF_00031">
    <property type="entry name" value="DNA_HJ_migration_RuvA"/>
    <property type="match status" value="1"/>
</dbReference>
<dbReference type="AlphaFoldDB" id="A0A238VR55"/>
<dbReference type="Gene3D" id="2.40.50.140">
    <property type="entry name" value="Nucleic acid-binding proteins"/>
    <property type="match status" value="1"/>
</dbReference>
<gene>
    <name evidence="6" type="primary">ruvA</name>
    <name evidence="8" type="ORF">SAMN06265376_101241</name>
</gene>
<keyword evidence="5 6" id="KW-0234">DNA repair</keyword>
<dbReference type="GO" id="GO:0048476">
    <property type="term" value="C:Holliday junction resolvase complex"/>
    <property type="evidence" value="ECO:0007669"/>
    <property type="project" value="UniProtKB-UniRule"/>
</dbReference>
<dbReference type="SUPFAM" id="SSF46929">
    <property type="entry name" value="DNA helicase RuvA subunit, C-terminal domain"/>
    <property type="match status" value="1"/>
</dbReference>
<dbReference type="GO" id="GO:0006310">
    <property type="term" value="P:DNA recombination"/>
    <property type="evidence" value="ECO:0007669"/>
    <property type="project" value="UniProtKB-UniRule"/>
</dbReference>
<comment type="domain">
    <text evidence="6">Has three domains with a flexible linker between the domains II and III and assumes an 'L' shape. Domain III is highly mobile and contacts RuvB.</text>
</comment>
<dbReference type="InterPro" id="IPR036267">
    <property type="entry name" value="RuvA_C_sf"/>
</dbReference>
<evidence type="ECO:0000313" key="9">
    <source>
        <dbReference type="Proteomes" id="UP000198379"/>
    </source>
</evidence>
<keyword evidence="3 6" id="KW-0238">DNA-binding</keyword>
<dbReference type="GO" id="GO:0000400">
    <property type="term" value="F:four-way junction DNA binding"/>
    <property type="evidence" value="ECO:0007669"/>
    <property type="project" value="UniProtKB-UniRule"/>
</dbReference>
<dbReference type="InterPro" id="IPR010994">
    <property type="entry name" value="RuvA_2-like"/>
</dbReference>
<dbReference type="InterPro" id="IPR012340">
    <property type="entry name" value="NA-bd_OB-fold"/>
</dbReference>
<dbReference type="SUPFAM" id="SSF47781">
    <property type="entry name" value="RuvA domain 2-like"/>
    <property type="match status" value="1"/>
</dbReference>
<comment type="subunit">
    <text evidence="6">Homotetramer. Forms an RuvA(8)-RuvB(12)-Holliday junction (HJ) complex. HJ DNA is sandwiched between 2 RuvA tetramers; dsDNA enters through RuvA and exits via RuvB. An RuvB hexamer assembles on each DNA strand where it exits the tetramer. Each RuvB hexamer is contacted by two RuvA subunits (via domain III) on 2 adjacent RuvB subunits; this complex drives branch migration. In the full resolvosome a probable DNA-RuvA(4)-RuvB(12)-RuvC(2) complex forms which resolves the HJ.</text>
</comment>
<dbReference type="GO" id="GO:0009378">
    <property type="term" value="F:four-way junction helicase activity"/>
    <property type="evidence" value="ECO:0007669"/>
    <property type="project" value="InterPro"/>
</dbReference>
<dbReference type="Pfam" id="PF07499">
    <property type="entry name" value="RuvA_C"/>
    <property type="match status" value="1"/>
</dbReference>
<dbReference type="Pfam" id="PF14520">
    <property type="entry name" value="HHH_5"/>
    <property type="match status" value="1"/>
</dbReference>
<accession>A0A238VR55</accession>
<dbReference type="EMBL" id="FZNY01000001">
    <property type="protein sequence ID" value="SNR36805.1"/>
    <property type="molecule type" value="Genomic_DNA"/>
</dbReference>
<evidence type="ECO:0000256" key="6">
    <source>
        <dbReference type="HAMAP-Rule" id="MF_00031"/>
    </source>
</evidence>
<dbReference type="GO" id="GO:0009379">
    <property type="term" value="C:Holliday junction helicase complex"/>
    <property type="evidence" value="ECO:0007669"/>
    <property type="project" value="InterPro"/>
</dbReference>
<dbReference type="CDD" id="cd14332">
    <property type="entry name" value="UBA_RuvA_C"/>
    <property type="match status" value="1"/>
</dbReference>
<keyword evidence="8" id="KW-0547">Nucleotide-binding</keyword>
<comment type="function">
    <text evidence="6">The RuvA-RuvB-RuvC complex processes Holliday junction (HJ) DNA during genetic recombination and DNA repair, while the RuvA-RuvB complex plays an important role in the rescue of blocked DNA replication forks via replication fork reversal (RFR). RuvA specifically binds to HJ cruciform DNA, conferring on it an open structure. The RuvB hexamer acts as an ATP-dependent pump, pulling dsDNA into and through the RuvAB complex. HJ branch migration allows RuvC to scan DNA until it finds its consensus sequence, where it cleaves and resolves the cruciform DNA.</text>
</comment>
<comment type="similarity">
    <text evidence="6">Belongs to the RuvA family.</text>
</comment>
<sequence length="193" mass="21384">MITHLRGRLIEKNPTYVVVDCNGVGYFVNISLHTFSALPQAEAISIYTHLQVKEDSHTLYGFMDVMEREIFRLLISVSGIGTSTARTMLSSLHPDQIKQAIASNDVATIQGIKGIGAKTAQRVILDLKDKILKVFDLDVNSALQSNTHKDEALSALETLGFARKQSEKVCMQILKEKPDASVEMIIKEALKKL</sequence>
<dbReference type="SUPFAM" id="SSF50249">
    <property type="entry name" value="Nucleic acid-binding proteins"/>
    <property type="match status" value="1"/>
</dbReference>
<dbReference type="InterPro" id="IPR000085">
    <property type="entry name" value="RuvA"/>
</dbReference>
<dbReference type="InterPro" id="IPR003583">
    <property type="entry name" value="Hlx-hairpin-Hlx_DNA-bd_motif"/>
</dbReference>
<feature type="region of interest" description="Domain III" evidence="6">
    <location>
        <begin position="144"/>
        <end position="193"/>
    </location>
</feature>
<comment type="subcellular location">
    <subcellularLocation>
        <location evidence="6">Cytoplasm</location>
    </subcellularLocation>
</comment>
<dbReference type="Gene3D" id="1.10.8.10">
    <property type="entry name" value="DNA helicase RuvA subunit, C-terminal domain"/>
    <property type="match status" value="1"/>
</dbReference>
<evidence type="ECO:0000313" key="8">
    <source>
        <dbReference type="EMBL" id="SNR36805.1"/>
    </source>
</evidence>
<dbReference type="Gene3D" id="1.10.150.20">
    <property type="entry name" value="5' to 3' exonuclease, C-terminal subdomain"/>
    <property type="match status" value="1"/>
</dbReference>
<dbReference type="NCBIfam" id="TIGR00084">
    <property type="entry name" value="ruvA"/>
    <property type="match status" value="1"/>
</dbReference>
<keyword evidence="4 6" id="KW-0233">DNA recombination</keyword>
<dbReference type="GO" id="GO:0006281">
    <property type="term" value="P:DNA repair"/>
    <property type="evidence" value="ECO:0007669"/>
    <property type="project" value="UniProtKB-UniRule"/>
</dbReference>
<feature type="domain" description="Helix-hairpin-helix DNA-binding motif class 1" evidence="7">
    <location>
        <begin position="107"/>
        <end position="126"/>
    </location>
</feature>
<comment type="caution">
    <text evidence="6">Lacks conserved residue(s) required for the propagation of feature annotation.</text>
</comment>
<evidence type="ECO:0000259" key="7">
    <source>
        <dbReference type="SMART" id="SM00278"/>
    </source>
</evidence>
<evidence type="ECO:0000256" key="1">
    <source>
        <dbReference type="ARBA" id="ARBA00022490"/>
    </source>
</evidence>
<name>A0A238VR55_9FLAO</name>
<protein>
    <recommendedName>
        <fullName evidence="6">Holliday junction branch migration complex subunit RuvA</fullName>
    </recommendedName>
</protein>
<dbReference type="InterPro" id="IPR011114">
    <property type="entry name" value="RuvA_C"/>
</dbReference>
<organism evidence="8 9">
    <name type="scientific">Dokdonia pacifica</name>
    <dbReference type="NCBI Taxonomy" id="1627892"/>
    <lineage>
        <taxon>Bacteria</taxon>
        <taxon>Pseudomonadati</taxon>
        <taxon>Bacteroidota</taxon>
        <taxon>Flavobacteriia</taxon>
        <taxon>Flavobacteriales</taxon>
        <taxon>Flavobacteriaceae</taxon>
        <taxon>Dokdonia</taxon>
    </lineage>
</organism>
<keyword evidence="8" id="KW-0067">ATP-binding</keyword>
<dbReference type="RefSeq" id="WP_089369608.1">
    <property type="nucleotide sequence ID" value="NZ_BMEP01000002.1"/>
</dbReference>
<evidence type="ECO:0000256" key="4">
    <source>
        <dbReference type="ARBA" id="ARBA00023172"/>
    </source>
</evidence>
<evidence type="ECO:0000256" key="2">
    <source>
        <dbReference type="ARBA" id="ARBA00022763"/>
    </source>
</evidence>
<evidence type="ECO:0000256" key="5">
    <source>
        <dbReference type="ARBA" id="ARBA00023204"/>
    </source>
</evidence>
<keyword evidence="8" id="KW-0378">Hydrolase</keyword>
<dbReference type="GO" id="GO:0005737">
    <property type="term" value="C:cytoplasm"/>
    <property type="evidence" value="ECO:0007669"/>
    <property type="project" value="UniProtKB-SubCell"/>
</dbReference>
<dbReference type="InterPro" id="IPR013849">
    <property type="entry name" value="DNA_helicase_Holl-junc_RuvA_I"/>
</dbReference>
<keyword evidence="8" id="KW-0347">Helicase</keyword>
<keyword evidence="2 6" id="KW-0227">DNA damage</keyword>
<reference evidence="8 9" key="1">
    <citation type="submission" date="2017-06" db="EMBL/GenBank/DDBJ databases">
        <authorList>
            <person name="Kim H.J."/>
            <person name="Triplett B.A."/>
        </authorList>
    </citation>
    <scope>NUCLEOTIDE SEQUENCE [LARGE SCALE GENOMIC DNA]</scope>
    <source>
        <strain evidence="8 9">DSM 25597</strain>
    </source>
</reference>
<dbReference type="SMART" id="SM00278">
    <property type="entry name" value="HhH1"/>
    <property type="match status" value="2"/>
</dbReference>